<gene>
    <name evidence="1" type="ORF">V6N12_005244</name>
</gene>
<dbReference type="Proteomes" id="UP001472677">
    <property type="component" value="Unassembled WGS sequence"/>
</dbReference>
<reference evidence="1 2" key="1">
    <citation type="journal article" date="2024" name="G3 (Bethesda)">
        <title>Genome assembly of Hibiscus sabdariffa L. provides insights into metabolisms of medicinal natural products.</title>
        <authorList>
            <person name="Kim T."/>
        </authorList>
    </citation>
    <scope>NUCLEOTIDE SEQUENCE [LARGE SCALE GENOMIC DNA]</scope>
    <source>
        <strain evidence="1">TK-2024</strain>
        <tissue evidence="1">Old leaves</tissue>
    </source>
</reference>
<name>A0ABR2CNW2_9ROSI</name>
<evidence type="ECO:0000313" key="1">
    <source>
        <dbReference type="EMBL" id="KAK8521335.1"/>
    </source>
</evidence>
<dbReference type="EMBL" id="JBBPBM010000048">
    <property type="protein sequence ID" value="KAK8521335.1"/>
    <property type="molecule type" value="Genomic_DNA"/>
</dbReference>
<protein>
    <submittedName>
        <fullName evidence="1">Uncharacterized protein</fullName>
    </submittedName>
</protein>
<organism evidence="1 2">
    <name type="scientific">Hibiscus sabdariffa</name>
    <name type="common">roselle</name>
    <dbReference type="NCBI Taxonomy" id="183260"/>
    <lineage>
        <taxon>Eukaryota</taxon>
        <taxon>Viridiplantae</taxon>
        <taxon>Streptophyta</taxon>
        <taxon>Embryophyta</taxon>
        <taxon>Tracheophyta</taxon>
        <taxon>Spermatophyta</taxon>
        <taxon>Magnoliopsida</taxon>
        <taxon>eudicotyledons</taxon>
        <taxon>Gunneridae</taxon>
        <taxon>Pentapetalae</taxon>
        <taxon>rosids</taxon>
        <taxon>malvids</taxon>
        <taxon>Malvales</taxon>
        <taxon>Malvaceae</taxon>
        <taxon>Malvoideae</taxon>
        <taxon>Hibiscus</taxon>
    </lineage>
</organism>
<sequence length="74" mass="8229">MIRPSFMGIEIMFRCASDDRDLSLSTVLSVLVDEGLPVVSCVSTKPEEQLLHTIQTEVNETKPKIGEVTSNFVF</sequence>
<keyword evidence="2" id="KW-1185">Reference proteome</keyword>
<accession>A0ABR2CNW2</accession>
<evidence type="ECO:0000313" key="2">
    <source>
        <dbReference type="Proteomes" id="UP001472677"/>
    </source>
</evidence>
<proteinExistence type="predicted"/>
<comment type="caution">
    <text evidence="1">The sequence shown here is derived from an EMBL/GenBank/DDBJ whole genome shotgun (WGS) entry which is preliminary data.</text>
</comment>